<evidence type="ECO:0000256" key="3">
    <source>
        <dbReference type="ARBA" id="ARBA00022475"/>
    </source>
</evidence>
<keyword evidence="7" id="KW-0675">Receptor</keyword>
<feature type="transmembrane region" description="Helical" evidence="9">
    <location>
        <begin position="84"/>
        <end position="102"/>
    </location>
</feature>
<feature type="transmembrane region" description="Helical" evidence="9">
    <location>
        <begin position="349"/>
        <end position="369"/>
    </location>
</feature>
<gene>
    <name evidence="10" type="ORF">GSLYS_00019039001</name>
</gene>
<keyword evidence="2" id="KW-0813">Transport</keyword>
<evidence type="ECO:0000256" key="7">
    <source>
        <dbReference type="ARBA" id="ARBA00023170"/>
    </source>
</evidence>
<feature type="transmembrane region" description="Helical" evidence="9">
    <location>
        <begin position="183"/>
        <end position="202"/>
    </location>
</feature>
<evidence type="ECO:0000313" key="11">
    <source>
        <dbReference type="Proteomes" id="UP001497497"/>
    </source>
</evidence>
<feature type="transmembrane region" description="Helical" evidence="9">
    <location>
        <begin position="36"/>
        <end position="56"/>
    </location>
</feature>
<name>A0AAV2IIW3_LYMST</name>
<feature type="region of interest" description="Disordered" evidence="8">
    <location>
        <begin position="712"/>
        <end position="786"/>
    </location>
</feature>
<accession>A0AAV2IIW3</accession>
<reference evidence="10 11" key="1">
    <citation type="submission" date="2024-04" db="EMBL/GenBank/DDBJ databases">
        <authorList>
            <consortium name="Genoscope - CEA"/>
            <person name="William W."/>
        </authorList>
    </citation>
    <scope>NUCLEOTIDE SEQUENCE [LARGE SCALE GENOMIC DNA]</scope>
</reference>
<dbReference type="PANTHER" id="PTHR21444:SF15">
    <property type="entry name" value="RECEPTOR FOR RETINOL UPTAKE STRA6"/>
    <property type="match status" value="1"/>
</dbReference>
<keyword evidence="4 9" id="KW-0812">Transmembrane</keyword>
<dbReference type="PANTHER" id="PTHR21444">
    <property type="entry name" value="COILED-COIL DOMAIN-CONTAINING PROTEIN 180"/>
    <property type="match status" value="1"/>
</dbReference>
<evidence type="ECO:0000256" key="2">
    <source>
        <dbReference type="ARBA" id="ARBA00022448"/>
    </source>
</evidence>
<protein>
    <recommendedName>
        <fullName evidence="12">Receptor for retinol uptake STRA6</fullName>
    </recommendedName>
</protein>
<dbReference type="InterPro" id="IPR026612">
    <property type="entry name" value="STRA6-like"/>
</dbReference>
<evidence type="ECO:0000256" key="6">
    <source>
        <dbReference type="ARBA" id="ARBA00023136"/>
    </source>
</evidence>
<keyword evidence="6 9" id="KW-0472">Membrane</keyword>
<evidence type="ECO:0000313" key="10">
    <source>
        <dbReference type="EMBL" id="CAL1545556.1"/>
    </source>
</evidence>
<feature type="transmembrane region" description="Helical" evidence="9">
    <location>
        <begin position="280"/>
        <end position="303"/>
    </location>
</feature>
<proteinExistence type="predicted"/>
<keyword evidence="5 9" id="KW-1133">Transmembrane helix</keyword>
<dbReference type="GO" id="GO:0034632">
    <property type="term" value="F:retinol transmembrane transporter activity"/>
    <property type="evidence" value="ECO:0007669"/>
    <property type="project" value="InterPro"/>
</dbReference>
<dbReference type="GO" id="GO:0038023">
    <property type="term" value="F:signaling receptor activity"/>
    <property type="evidence" value="ECO:0007669"/>
    <property type="project" value="InterPro"/>
</dbReference>
<keyword evidence="3" id="KW-1003">Cell membrane</keyword>
<feature type="transmembrane region" description="Helical" evidence="9">
    <location>
        <begin position="114"/>
        <end position="137"/>
    </location>
</feature>
<keyword evidence="11" id="KW-1185">Reference proteome</keyword>
<evidence type="ECO:0000256" key="4">
    <source>
        <dbReference type="ARBA" id="ARBA00022692"/>
    </source>
</evidence>
<feature type="compositionally biased region" description="Basic and acidic residues" evidence="8">
    <location>
        <begin position="776"/>
        <end position="786"/>
    </location>
</feature>
<dbReference type="AlphaFoldDB" id="A0AAV2IIW3"/>
<evidence type="ECO:0008006" key="12">
    <source>
        <dbReference type="Google" id="ProtNLM"/>
    </source>
</evidence>
<feature type="compositionally biased region" description="Acidic residues" evidence="8">
    <location>
        <begin position="750"/>
        <end position="762"/>
    </location>
</feature>
<evidence type="ECO:0000256" key="5">
    <source>
        <dbReference type="ARBA" id="ARBA00022989"/>
    </source>
</evidence>
<feature type="compositionally biased region" description="Basic residues" evidence="8">
    <location>
        <begin position="732"/>
        <end position="744"/>
    </location>
</feature>
<evidence type="ECO:0000256" key="9">
    <source>
        <dbReference type="SAM" id="Phobius"/>
    </source>
</evidence>
<feature type="transmembrane region" description="Helical" evidence="9">
    <location>
        <begin position="415"/>
        <end position="442"/>
    </location>
</feature>
<feature type="transmembrane region" description="Helical" evidence="9">
    <location>
        <begin position="144"/>
        <end position="163"/>
    </location>
</feature>
<organism evidence="10 11">
    <name type="scientific">Lymnaea stagnalis</name>
    <name type="common">Great pond snail</name>
    <name type="synonym">Helix stagnalis</name>
    <dbReference type="NCBI Taxonomy" id="6523"/>
    <lineage>
        <taxon>Eukaryota</taxon>
        <taxon>Metazoa</taxon>
        <taxon>Spiralia</taxon>
        <taxon>Lophotrochozoa</taxon>
        <taxon>Mollusca</taxon>
        <taxon>Gastropoda</taxon>
        <taxon>Heterobranchia</taxon>
        <taxon>Euthyneura</taxon>
        <taxon>Panpulmonata</taxon>
        <taxon>Hygrophila</taxon>
        <taxon>Lymnaeoidea</taxon>
        <taxon>Lymnaeidae</taxon>
        <taxon>Lymnaea</taxon>
    </lineage>
</organism>
<dbReference type="GO" id="GO:0071939">
    <property type="term" value="P:vitamin A import into cell"/>
    <property type="evidence" value="ECO:0007669"/>
    <property type="project" value="TreeGrafter"/>
</dbReference>
<sequence length="786" mass="88992">MTDTFVSGFSYFFQAATDSNATGFEPCVSSIDPYKFYQFSLIPACLLTLLMAATTVRRRILLDFLNGRPGLLFPMDTLTRSSKISYASAFGATAFVVYQISIQHQFAIDYSGALAVSTLMAIFSMIIYGIVFFPVFACLALNTAFSFGIGALYVWMFFVVDLYRLSECSFTLSGRAVLFVRRLPSLGCLAYLSITLPVRFVIALQKRKYFKSNLGERPPDETLEAIRNSYQGQHVRKLLTKPEIVKEPEGMKNVIKAFVMEKIHSWIYHREKGFRYPARILSVMFVAACVVYVITVELTAYFFKLFGRITTFLAADLDLIGWEELPGEMSSTATVRKALLFAYYATRTIKYSLIVAIILACTLSFFTILHMMSSFRTNLYAMYRGDFSTIPPPADQGPVSLCTGSIKYAGYQVAYFVWAFIVTFVIIALICLAVSTLIHLFMFEVTEFIVNKVLQLWPSVVIAIVLMIVQWLLARYIFLQEDGQYLRLDNRRFYFVFTYFMFFFNIFLGLVSCLLRILKAIGVGTLLLARLDNSTLPRKFEFFDPGFQAYQGFIHMEAAHTHPVVNVFIRILASMSKARKAGKVGDTSVELVRKQLKHVRTDIENGQPVTKIDQVDSVRKKPINLSARFNWMVTYTLLHNPSIRIHRKGYVHALMKARKEGRKIPISDRPITVMDSLKTDEERERERHEELKKIKPLGPVRSAMNYVLGIAPDGTPRHSGGSADATGSVSWVKRRQMLRRRNGKAKGETVSDDDDGSSDTDSEGAVSVQTRQVSLELKDSEGHVIV</sequence>
<dbReference type="Proteomes" id="UP001497497">
    <property type="component" value="Unassembled WGS sequence"/>
</dbReference>
<comment type="subcellular location">
    <subcellularLocation>
        <location evidence="1">Cell membrane</location>
        <topology evidence="1">Multi-pass membrane protein</topology>
    </subcellularLocation>
</comment>
<evidence type="ECO:0000256" key="1">
    <source>
        <dbReference type="ARBA" id="ARBA00004651"/>
    </source>
</evidence>
<evidence type="ECO:0000256" key="8">
    <source>
        <dbReference type="SAM" id="MobiDB-lite"/>
    </source>
</evidence>
<dbReference type="EMBL" id="CAXITT010000723">
    <property type="protein sequence ID" value="CAL1545556.1"/>
    <property type="molecule type" value="Genomic_DNA"/>
</dbReference>
<feature type="transmembrane region" description="Helical" evidence="9">
    <location>
        <begin position="454"/>
        <end position="473"/>
    </location>
</feature>
<dbReference type="Pfam" id="PF14752">
    <property type="entry name" value="RBP_receptor"/>
    <property type="match status" value="1"/>
</dbReference>
<feature type="transmembrane region" description="Helical" evidence="9">
    <location>
        <begin position="493"/>
        <end position="518"/>
    </location>
</feature>
<dbReference type="GO" id="GO:0005886">
    <property type="term" value="C:plasma membrane"/>
    <property type="evidence" value="ECO:0007669"/>
    <property type="project" value="UniProtKB-SubCell"/>
</dbReference>
<comment type="caution">
    <text evidence="10">The sequence shown here is derived from an EMBL/GenBank/DDBJ whole genome shotgun (WGS) entry which is preliminary data.</text>
</comment>